<protein>
    <recommendedName>
        <fullName evidence="13">ATP-binding cassette, subfamily B</fullName>
    </recommendedName>
</protein>
<feature type="region of interest" description="Disordered" evidence="7">
    <location>
        <begin position="115"/>
        <end position="142"/>
    </location>
</feature>
<dbReference type="InterPro" id="IPR003439">
    <property type="entry name" value="ABC_transporter-like_ATP-bd"/>
</dbReference>
<dbReference type="Gene3D" id="3.40.50.300">
    <property type="entry name" value="P-loop containing nucleotide triphosphate hydrolases"/>
    <property type="match status" value="1"/>
</dbReference>
<dbReference type="PANTHER" id="PTHR24221">
    <property type="entry name" value="ATP-BINDING CASSETTE SUB-FAMILY B"/>
    <property type="match status" value="1"/>
</dbReference>
<evidence type="ECO:0008006" key="13">
    <source>
        <dbReference type="Google" id="ProtNLM"/>
    </source>
</evidence>
<dbReference type="SUPFAM" id="SSF52540">
    <property type="entry name" value="P-loop containing nucleoside triphosphate hydrolases"/>
    <property type="match status" value="1"/>
</dbReference>
<evidence type="ECO:0000256" key="5">
    <source>
        <dbReference type="ARBA" id="ARBA00022989"/>
    </source>
</evidence>
<accession>A0ABP9IFR3</accession>
<dbReference type="InterPro" id="IPR017871">
    <property type="entry name" value="ABC_transporter-like_CS"/>
</dbReference>
<evidence type="ECO:0000313" key="11">
    <source>
        <dbReference type="EMBL" id="GAA4996601.1"/>
    </source>
</evidence>
<feature type="transmembrane region" description="Helical" evidence="8">
    <location>
        <begin position="230"/>
        <end position="258"/>
    </location>
</feature>
<evidence type="ECO:0000256" key="1">
    <source>
        <dbReference type="ARBA" id="ARBA00004651"/>
    </source>
</evidence>
<feature type="transmembrane region" description="Helical" evidence="8">
    <location>
        <begin position="179"/>
        <end position="198"/>
    </location>
</feature>
<organism evidence="11 12">
    <name type="scientific">Yinghuangia aomiensis</name>
    <dbReference type="NCBI Taxonomy" id="676205"/>
    <lineage>
        <taxon>Bacteria</taxon>
        <taxon>Bacillati</taxon>
        <taxon>Actinomycetota</taxon>
        <taxon>Actinomycetes</taxon>
        <taxon>Kitasatosporales</taxon>
        <taxon>Streptomycetaceae</taxon>
        <taxon>Yinghuangia</taxon>
    </lineage>
</organism>
<evidence type="ECO:0000259" key="10">
    <source>
        <dbReference type="PROSITE" id="PS50929"/>
    </source>
</evidence>
<keyword evidence="5 8" id="KW-1133">Transmembrane helix</keyword>
<feature type="domain" description="ABC transmembrane type-1" evidence="10">
    <location>
        <begin position="232"/>
        <end position="524"/>
    </location>
</feature>
<evidence type="ECO:0000259" key="9">
    <source>
        <dbReference type="PROSITE" id="PS50893"/>
    </source>
</evidence>
<evidence type="ECO:0000256" key="8">
    <source>
        <dbReference type="SAM" id="Phobius"/>
    </source>
</evidence>
<evidence type="ECO:0000313" key="12">
    <source>
        <dbReference type="Proteomes" id="UP001500466"/>
    </source>
</evidence>
<evidence type="ECO:0000256" key="4">
    <source>
        <dbReference type="ARBA" id="ARBA00022840"/>
    </source>
</evidence>
<gene>
    <name evidence="11" type="ORF">GCM10023205_82300</name>
</gene>
<dbReference type="InterPro" id="IPR011527">
    <property type="entry name" value="ABC1_TM_dom"/>
</dbReference>
<dbReference type="SMART" id="SM00382">
    <property type="entry name" value="AAA"/>
    <property type="match status" value="1"/>
</dbReference>
<keyword evidence="4" id="KW-0067">ATP-binding</keyword>
<dbReference type="PANTHER" id="PTHR24221:SF601">
    <property type="entry name" value="ABC TRANSPORTER"/>
    <property type="match status" value="1"/>
</dbReference>
<keyword evidence="12" id="KW-1185">Reference proteome</keyword>
<dbReference type="PROSITE" id="PS50929">
    <property type="entry name" value="ABC_TM1F"/>
    <property type="match status" value="1"/>
</dbReference>
<proteinExistence type="predicted"/>
<dbReference type="Pfam" id="PF00664">
    <property type="entry name" value="ABC_membrane"/>
    <property type="match status" value="1"/>
</dbReference>
<dbReference type="SUPFAM" id="SSF90123">
    <property type="entry name" value="ABC transporter transmembrane region"/>
    <property type="match status" value="1"/>
</dbReference>
<dbReference type="EMBL" id="BAABHS010000062">
    <property type="protein sequence ID" value="GAA4996601.1"/>
    <property type="molecule type" value="Genomic_DNA"/>
</dbReference>
<comment type="subcellular location">
    <subcellularLocation>
        <location evidence="1">Cell membrane</location>
        <topology evidence="1">Multi-pass membrane protein</topology>
    </subcellularLocation>
</comment>
<dbReference type="InterPro" id="IPR036640">
    <property type="entry name" value="ABC1_TM_sf"/>
</dbReference>
<feature type="region of interest" description="Disordered" evidence="7">
    <location>
        <begin position="1"/>
        <end position="27"/>
    </location>
</feature>
<comment type="caution">
    <text evidence="11">The sequence shown here is derived from an EMBL/GenBank/DDBJ whole genome shotgun (WGS) entry which is preliminary data.</text>
</comment>
<feature type="transmembrane region" description="Helical" evidence="8">
    <location>
        <begin position="278"/>
        <end position="299"/>
    </location>
</feature>
<keyword evidence="6 8" id="KW-0472">Membrane</keyword>
<feature type="domain" description="ABC transporter" evidence="9">
    <location>
        <begin position="558"/>
        <end position="793"/>
    </location>
</feature>
<name>A0ABP9IFR3_9ACTN</name>
<evidence type="ECO:0000256" key="6">
    <source>
        <dbReference type="ARBA" id="ARBA00023136"/>
    </source>
</evidence>
<dbReference type="InterPro" id="IPR003593">
    <property type="entry name" value="AAA+_ATPase"/>
</dbReference>
<reference evidence="12" key="1">
    <citation type="journal article" date="2019" name="Int. J. Syst. Evol. Microbiol.">
        <title>The Global Catalogue of Microorganisms (GCM) 10K type strain sequencing project: providing services to taxonomists for standard genome sequencing and annotation.</title>
        <authorList>
            <consortium name="The Broad Institute Genomics Platform"/>
            <consortium name="The Broad Institute Genome Sequencing Center for Infectious Disease"/>
            <person name="Wu L."/>
            <person name="Ma J."/>
        </authorList>
    </citation>
    <scope>NUCLEOTIDE SEQUENCE [LARGE SCALE GENOMIC DNA]</scope>
    <source>
        <strain evidence="12">JCM 17986</strain>
    </source>
</reference>
<keyword evidence="2 8" id="KW-0812">Transmembrane</keyword>
<dbReference type="InterPro" id="IPR039421">
    <property type="entry name" value="Type_1_exporter"/>
</dbReference>
<dbReference type="InterPro" id="IPR027417">
    <property type="entry name" value="P-loop_NTPase"/>
</dbReference>
<feature type="transmembrane region" description="Helical" evidence="8">
    <location>
        <begin position="373"/>
        <end position="397"/>
    </location>
</feature>
<sequence length="801" mass="85420">MIAAMPLLAPPRADAPEARSPRTPPTLRARSVIPGRQRWEVPILCRRPALAHVVERFLNEDVSIVEARVNPVTGSVLVLHAPNTPSRFIAGLVRDAVTRSLACTDAEHTAAPVDAVNHPDIRPRQGAGAGDGRVPLGGSGGRPGPARLGKWSAVLLGGGAAAVAITACGKFALTVLGQPLISLGLAAAATAVVVRKAWRRQADREQPGSREVAMWRRPLRRIVGRHRRQLGAATALSVFAQLAEITLYALVPSIVLVLARGESAFLARLGVAGVATQLPVLVGAAALACLTMAALGYGADVAWRRLGQTIEDDWRIRTYAHVQRLAPVDLENERTSRVNTVLTEDISQLGSFVGTNLHDVVQLATSLAVLVPVYLLLAPQLAWVAFAPVPLVAWLSFRSHERAVADHVASGKHRWRLHNRMADNLQAHTTIKVTCTETHETTRVSELSREYRDANRSTDRSAAAQTQILRLSACSALVGTLLLGGRAVLGGGLPAEAFGPLIEMPGNALGKLTRLGTITDQYQRTLAALGRVQALNDLPVESGADLPHLPTQRVKGEIELRKVTFAYPGRQATLRSTSLAIAAGRTTGIVGPTGAGKSTIAKLLMRFRHADQGQVLLDGVDVRDLGLSDLRHAIGYVTQEPFLFDSTIAENIRYGTFHATDAQLIAAAHTAGAHSFIADLPAGYDTLVGERGAALSGGQKQRIALARTILRDPPIVILDEATSAVDNETEASIQRALQVFGSNRTMIVIAHRLATVRGADRIYVLGDSGLVTEHGTHEELLALGGTYTNLWTLQAGQQVSA</sequence>
<dbReference type="Gene3D" id="1.20.1560.10">
    <property type="entry name" value="ABC transporter type 1, transmembrane domain"/>
    <property type="match status" value="1"/>
</dbReference>
<feature type="compositionally biased region" description="Gly residues" evidence="7">
    <location>
        <begin position="127"/>
        <end position="142"/>
    </location>
</feature>
<evidence type="ECO:0000256" key="2">
    <source>
        <dbReference type="ARBA" id="ARBA00022692"/>
    </source>
</evidence>
<keyword evidence="3" id="KW-0547">Nucleotide-binding</keyword>
<dbReference type="PROSITE" id="PS50893">
    <property type="entry name" value="ABC_TRANSPORTER_2"/>
    <property type="match status" value="1"/>
</dbReference>
<dbReference type="Proteomes" id="UP001500466">
    <property type="component" value="Unassembled WGS sequence"/>
</dbReference>
<evidence type="ECO:0000256" key="7">
    <source>
        <dbReference type="SAM" id="MobiDB-lite"/>
    </source>
</evidence>
<dbReference type="PROSITE" id="PS00211">
    <property type="entry name" value="ABC_TRANSPORTER_1"/>
    <property type="match status" value="1"/>
</dbReference>
<dbReference type="Pfam" id="PF00005">
    <property type="entry name" value="ABC_tran"/>
    <property type="match status" value="1"/>
</dbReference>
<evidence type="ECO:0000256" key="3">
    <source>
        <dbReference type="ARBA" id="ARBA00022741"/>
    </source>
</evidence>